<gene>
    <name evidence="1" type="primary">cpoB</name>
    <name evidence="3" type="ORF">BD293_1241</name>
</gene>
<feature type="coiled-coil region" evidence="1">
    <location>
        <begin position="26"/>
        <end position="86"/>
    </location>
</feature>
<keyword evidence="4" id="KW-1185">Reference proteome</keyword>
<evidence type="ECO:0000313" key="3">
    <source>
        <dbReference type="EMBL" id="TQM92630.1"/>
    </source>
</evidence>
<keyword evidence="1" id="KW-0132">Cell division</keyword>
<comment type="subcellular location">
    <subcellularLocation>
        <location evidence="1">Periplasm</location>
    </subcellularLocation>
</comment>
<evidence type="ECO:0000256" key="2">
    <source>
        <dbReference type="SAM" id="MobiDB-lite"/>
    </source>
</evidence>
<dbReference type="RefSeq" id="WP_142080304.1">
    <property type="nucleotide sequence ID" value="NZ_VFPT01000001.1"/>
</dbReference>
<dbReference type="InterPro" id="IPR011990">
    <property type="entry name" value="TPR-like_helical_dom_sf"/>
</dbReference>
<dbReference type="EMBL" id="VFPT01000001">
    <property type="protein sequence ID" value="TQM92630.1"/>
    <property type="molecule type" value="Genomic_DNA"/>
</dbReference>
<dbReference type="OrthoDB" id="9763909at2"/>
<feature type="region of interest" description="Disordered" evidence="2">
    <location>
        <begin position="110"/>
        <end position="138"/>
    </location>
</feature>
<evidence type="ECO:0000313" key="4">
    <source>
        <dbReference type="Proteomes" id="UP000320582"/>
    </source>
</evidence>
<name>A0A543KC25_9RHOB</name>
<dbReference type="InterPro" id="IPR034706">
    <property type="entry name" value="CpoB"/>
</dbReference>
<sequence precursor="true">MRLIRTIAFAILVSGPALAPAQAETVADLRAELTALSSVVADLARELSSGSAAEQPGFDGALIDRVERIREELARLTGRTEELEFRIRRTIDEASNRLGDLEFRMTELEGGDTTELATPRPLDRGETTAVGDSDAPELAASERTAFDSARDLAESGDYDAAAEALQQFLEFYPGSPLGADASMLLGDMHRARGSEPDAARAYLNLYLADSDGADAPRALLALGESLGRLEQREEACVMFDELLDRFASSPQATEASDARARLECP</sequence>
<feature type="chain" id="PRO_5022274098" description="Cell division coordinator CpoB" evidence="1">
    <location>
        <begin position="20"/>
        <end position="265"/>
    </location>
</feature>
<comment type="similarity">
    <text evidence="1">Belongs to the CpoB family.</text>
</comment>
<keyword evidence="1" id="KW-0175">Coiled coil</keyword>
<comment type="caution">
    <text evidence="3">The sequence shown here is derived from an EMBL/GenBank/DDBJ whole genome shotgun (WGS) entry which is preliminary data.</text>
</comment>
<dbReference type="AlphaFoldDB" id="A0A543KC25"/>
<evidence type="ECO:0000256" key="1">
    <source>
        <dbReference type="HAMAP-Rule" id="MF_02066"/>
    </source>
</evidence>
<dbReference type="InterPro" id="IPR019734">
    <property type="entry name" value="TPR_rpt"/>
</dbReference>
<comment type="function">
    <text evidence="1">Mediates coordination of peptidoglycan synthesis and outer membrane constriction during cell division.</text>
</comment>
<organism evidence="3 4">
    <name type="scientific">Roseinatronobacter monicus</name>
    <dbReference type="NCBI Taxonomy" id="393481"/>
    <lineage>
        <taxon>Bacteria</taxon>
        <taxon>Pseudomonadati</taxon>
        <taxon>Pseudomonadota</taxon>
        <taxon>Alphaproteobacteria</taxon>
        <taxon>Rhodobacterales</taxon>
        <taxon>Paracoccaceae</taxon>
        <taxon>Roseinatronobacter</taxon>
    </lineage>
</organism>
<dbReference type="GO" id="GO:0043093">
    <property type="term" value="P:FtsZ-dependent cytokinesis"/>
    <property type="evidence" value="ECO:0007669"/>
    <property type="project" value="UniProtKB-UniRule"/>
</dbReference>
<accession>A0A543KC25</accession>
<reference evidence="3 4" key="1">
    <citation type="submission" date="2019-06" db="EMBL/GenBank/DDBJ databases">
        <title>Genomic Encyclopedia of Archaeal and Bacterial Type Strains, Phase II (KMG-II): from individual species to whole genera.</title>
        <authorList>
            <person name="Goeker M."/>
        </authorList>
    </citation>
    <scope>NUCLEOTIDE SEQUENCE [LARGE SCALE GENOMIC DNA]</scope>
    <source>
        <strain evidence="3 4">DSM 18423</strain>
    </source>
</reference>
<dbReference type="HAMAP" id="MF_02066">
    <property type="entry name" value="CpoB"/>
    <property type="match status" value="1"/>
</dbReference>
<feature type="signal peptide" evidence="1">
    <location>
        <begin position="1"/>
        <end position="19"/>
    </location>
</feature>
<dbReference type="Proteomes" id="UP000320582">
    <property type="component" value="Unassembled WGS sequence"/>
</dbReference>
<dbReference type="GO" id="GO:0030288">
    <property type="term" value="C:outer membrane-bounded periplasmic space"/>
    <property type="evidence" value="ECO:0007669"/>
    <property type="project" value="UniProtKB-UniRule"/>
</dbReference>
<keyword evidence="1" id="KW-0574">Periplasm</keyword>
<keyword evidence="1" id="KW-0131">Cell cycle</keyword>
<dbReference type="SUPFAM" id="SSF48452">
    <property type="entry name" value="TPR-like"/>
    <property type="match status" value="1"/>
</dbReference>
<proteinExistence type="inferred from homology"/>
<dbReference type="Gene3D" id="1.25.40.10">
    <property type="entry name" value="Tetratricopeptide repeat domain"/>
    <property type="match status" value="1"/>
</dbReference>
<protein>
    <recommendedName>
        <fullName evidence="1">Cell division coordinator CpoB</fullName>
    </recommendedName>
</protein>
<keyword evidence="1" id="KW-0732">Signal</keyword>
<dbReference type="Pfam" id="PF13432">
    <property type="entry name" value="TPR_16"/>
    <property type="match status" value="1"/>
</dbReference>
<dbReference type="Pfam" id="PF13174">
    <property type="entry name" value="TPR_6"/>
    <property type="match status" value="1"/>
</dbReference>